<dbReference type="NCBIfam" id="NF008434">
    <property type="entry name" value="PRK11274.1"/>
    <property type="match status" value="1"/>
</dbReference>
<evidence type="ECO:0000313" key="7">
    <source>
        <dbReference type="EMBL" id="ADI21921.1"/>
    </source>
</evidence>
<evidence type="ECO:0000256" key="2">
    <source>
        <dbReference type="ARBA" id="ARBA00022723"/>
    </source>
</evidence>
<dbReference type="GO" id="GO:0046872">
    <property type="term" value="F:metal ion binding"/>
    <property type="evidence" value="ECO:0007669"/>
    <property type="project" value="UniProtKB-KW"/>
</dbReference>
<dbReference type="AlphaFoldDB" id="E7C397"/>
<keyword evidence="2" id="KW-0479">Metal-binding</keyword>
<protein>
    <submittedName>
        <fullName evidence="7">Fe-S oxidoreductase</fullName>
    </submittedName>
</protein>
<sequence length="281" mass="30121">MSAWFGVLFRFGQIIRPALPQSLARHVLEKRPVGLRSESQGDRSVLMLEGCVQPSMAPQINAAAQRVLAKLDVNVITANKAGCCGALPLHLADSDRALNSMRQNIDAWWPQIEKGVDAIVMTASGCGVTVREYGQLLKDDPAYAEKAARVSSMTVDLCEYISPEDARGLGSCSGRRVAFHSPCTLQHGQGIRGRIESILESAGAILTPVQNTHLCCGAAGTYSVLQPELSSKLLDNKLSDLGQGDPEFLATANIGCLAHLASRSDPPARHWIELIDPASPD</sequence>
<evidence type="ECO:0000256" key="3">
    <source>
        <dbReference type="ARBA" id="ARBA00022737"/>
    </source>
</evidence>
<keyword evidence="4" id="KW-0408">Iron</keyword>
<dbReference type="PANTHER" id="PTHR32479">
    <property type="entry name" value="GLYCOLATE OXIDASE IRON-SULFUR SUBUNIT"/>
    <property type="match status" value="1"/>
</dbReference>
<organism evidence="7">
    <name type="scientific">uncultured gamma proteobacterium HF0130_26L16</name>
    <dbReference type="NCBI Taxonomy" id="723569"/>
    <lineage>
        <taxon>Bacteria</taxon>
        <taxon>Pseudomonadati</taxon>
        <taxon>Pseudomonadota</taxon>
        <taxon>Gammaproteobacteria</taxon>
        <taxon>environmental samples</taxon>
    </lineage>
</organism>
<feature type="domain" description="Cysteine-rich" evidence="6">
    <location>
        <begin position="177"/>
        <end position="260"/>
    </location>
</feature>
<evidence type="ECO:0000256" key="1">
    <source>
        <dbReference type="ARBA" id="ARBA00022485"/>
    </source>
</evidence>
<accession>E7C397</accession>
<keyword evidence="1" id="KW-0004">4Fe-4S</keyword>
<feature type="domain" description="Cysteine-rich" evidence="6">
    <location>
        <begin position="45"/>
        <end position="130"/>
    </location>
</feature>
<reference evidence="7" key="1">
    <citation type="submission" date="2010-01" db="EMBL/GenBank/DDBJ databases">
        <title>Genome fragments of uncultured bacteria from the North Pacific subtropical Gyre.</title>
        <authorList>
            <person name="Pham V.D."/>
            <person name="Delong E.F."/>
        </authorList>
    </citation>
    <scope>NUCLEOTIDE SEQUENCE</scope>
</reference>
<dbReference type="InterPro" id="IPR004017">
    <property type="entry name" value="Cys_rich_dom"/>
</dbReference>
<dbReference type="GO" id="GO:0016491">
    <property type="term" value="F:oxidoreductase activity"/>
    <property type="evidence" value="ECO:0007669"/>
    <property type="project" value="UniProtKB-ARBA"/>
</dbReference>
<keyword evidence="5" id="KW-0411">Iron-sulfur</keyword>
<evidence type="ECO:0000256" key="5">
    <source>
        <dbReference type="ARBA" id="ARBA00023014"/>
    </source>
</evidence>
<dbReference type="PANTHER" id="PTHR32479:SF17">
    <property type="entry name" value="GLYCOLATE OXIDASE IRON-SULFUR SUBUNIT"/>
    <property type="match status" value="1"/>
</dbReference>
<dbReference type="EMBL" id="GU567969">
    <property type="protein sequence ID" value="ADI21921.1"/>
    <property type="molecule type" value="Genomic_DNA"/>
</dbReference>
<dbReference type="GO" id="GO:0051539">
    <property type="term" value="F:4 iron, 4 sulfur cluster binding"/>
    <property type="evidence" value="ECO:0007669"/>
    <property type="project" value="UniProtKB-KW"/>
</dbReference>
<evidence type="ECO:0000259" key="6">
    <source>
        <dbReference type="Pfam" id="PF02754"/>
    </source>
</evidence>
<name>E7C397_9GAMM</name>
<proteinExistence type="predicted"/>
<dbReference type="Pfam" id="PF02754">
    <property type="entry name" value="CCG"/>
    <property type="match status" value="2"/>
</dbReference>
<evidence type="ECO:0000256" key="4">
    <source>
        <dbReference type="ARBA" id="ARBA00023004"/>
    </source>
</evidence>
<keyword evidence="3" id="KW-0677">Repeat</keyword>